<dbReference type="OrthoDB" id="5425247at2759"/>
<reference evidence="2" key="1">
    <citation type="journal article" date="2017" name="Genome Biol.">
        <title>Comparative genomics reveals high biological diversity and specific adaptations in the industrially and medically important fungal genus Aspergillus.</title>
        <authorList>
            <person name="de Vries R.P."/>
            <person name="Riley R."/>
            <person name="Wiebenga A."/>
            <person name="Aguilar-Osorio G."/>
            <person name="Amillis S."/>
            <person name="Uchima C.A."/>
            <person name="Anderluh G."/>
            <person name="Asadollahi M."/>
            <person name="Askin M."/>
            <person name="Barry K."/>
            <person name="Battaglia E."/>
            <person name="Bayram O."/>
            <person name="Benocci T."/>
            <person name="Braus-Stromeyer S.A."/>
            <person name="Caldana C."/>
            <person name="Canovas D."/>
            <person name="Cerqueira G.C."/>
            <person name="Chen F."/>
            <person name="Chen W."/>
            <person name="Choi C."/>
            <person name="Clum A."/>
            <person name="Dos Santos R.A."/>
            <person name="Damasio A.R."/>
            <person name="Diallinas G."/>
            <person name="Emri T."/>
            <person name="Fekete E."/>
            <person name="Flipphi M."/>
            <person name="Freyberg S."/>
            <person name="Gallo A."/>
            <person name="Gournas C."/>
            <person name="Habgood R."/>
            <person name="Hainaut M."/>
            <person name="Harispe M.L."/>
            <person name="Henrissat B."/>
            <person name="Hilden K.S."/>
            <person name="Hope R."/>
            <person name="Hossain A."/>
            <person name="Karabika E."/>
            <person name="Karaffa L."/>
            <person name="Karanyi Z."/>
            <person name="Krasevec N."/>
            <person name="Kuo A."/>
            <person name="Kusch H."/>
            <person name="LaButti K."/>
            <person name="Lagendijk E.L."/>
            <person name="Lapidus A."/>
            <person name="Levasseur A."/>
            <person name="Lindquist E."/>
            <person name="Lipzen A."/>
            <person name="Logrieco A.F."/>
            <person name="MacCabe A."/>
            <person name="Maekelae M.R."/>
            <person name="Malavazi I."/>
            <person name="Melin P."/>
            <person name="Meyer V."/>
            <person name="Mielnichuk N."/>
            <person name="Miskei M."/>
            <person name="Molnar A.P."/>
            <person name="Mule G."/>
            <person name="Ngan C.Y."/>
            <person name="Orejas M."/>
            <person name="Orosz E."/>
            <person name="Ouedraogo J.P."/>
            <person name="Overkamp K.M."/>
            <person name="Park H.-S."/>
            <person name="Perrone G."/>
            <person name="Piumi F."/>
            <person name="Punt P.J."/>
            <person name="Ram A.F."/>
            <person name="Ramon A."/>
            <person name="Rauscher S."/>
            <person name="Record E."/>
            <person name="Riano-Pachon D.M."/>
            <person name="Robert V."/>
            <person name="Roehrig J."/>
            <person name="Ruller R."/>
            <person name="Salamov A."/>
            <person name="Salih N.S."/>
            <person name="Samson R.A."/>
            <person name="Sandor E."/>
            <person name="Sanguinetti M."/>
            <person name="Schuetze T."/>
            <person name="Sepcic K."/>
            <person name="Shelest E."/>
            <person name="Sherlock G."/>
            <person name="Sophianopoulou V."/>
            <person name="Squina F.M."/>
            <person name="Sun H."/>
            <person name="Susca A."/>
            <person name="Todd R.B."/>
            <person name="Tsang A."/>
            <person name="Unkles S.E."/>
            <person name="van de Wiele N."/>
            <person name="van Rossen-Uffink D."/>
            <person name="Oliveira J.V."/>
            <person name="Vesth T.C."/>
            <person name="Visser J."/>
            <person name="Yu J.-H."/>
            <person name="Zhou M."/>
            <person name="Andersen M.R."/>
            <person name="Archer D.B."/>
            <person name="Baker S.E."/>
            <person name="Benoit I."/>
            <person name="Brakhage A.A."/>
            <person name="Braus G.H."/>
            <person name="Fischer R."/>
            <person name="Frisvad J.C."/>
            <person name="Goldman G.H."/>
            <person name="Houbraken J."/>
            <person name="Oakley B."/>
            <person name="Pocsi I."/>
            <person name="Scazzocchio C."/>
            <person name="Seiboth B."/>
            <person name="vanKuyk P.A."/>
            <person name="Wortman J."/>
            <person name="Dyer P.S."/>
            <person name="Grigoriev I.V."/>
        </authorList>
    </citation>
    <scope>NUCLEOTIDE SEQUENCE [LARGE SCALE GENOMIC DNA]</scope>
    <source>
        <strain evidence="2">CBS 506.65</strain>
    </source>
</reference>
<organism evidence="1 2">
    <name type="scientific">Penicilliopsis zonata CBS 506.65</name>
    <dbReference type="NCBI Taxonomy" id="1073090"/>
    <lineage>
        <taxon>Eukaryota</taxon>
        <taxon>Fungi</taxon>
        <taxon>Dikarya</taxon>
        <taxon>Ascomycota</taxon>
        <taxon>Pezizomycotina</taxon>
        <taxon>Eurotiomycetes</taxon>
        <taxon>Eurotiomycetidae</taxon>
        <taxon>Eurotiales</taxon>
        <taxon>Aspergillaceae</taxon>
        <taxon>Penicilliopsis</taxon>
    </lineage>
</organism>
<evidence type="ECO:0000313" key="2">
    <source>
        <dbReference type="Proteomes" id="UP000184188"/>
    </source>
</evidence>
<dbReference type="Proteomes" id="UP000184188">
    <property type="component" value="Unassembled WGS sequence"/>
</dbReference>
<evidence type="ECO:0000313" key="1">
    <source>
        <dbReference type="EMBL" id="OJJ45801.1"/>
    </source>
</evidence>
<dbReference type="VEuPathDB" id="FungiDB:ASPZODRAFT_528492"/>
<dbReference type="GeneID" id="34614913"/>
<dbReference type="RefSeq" id="XP_022580311.1">
    <property type="nucleotide sequence ID" value="XM_022728449.1"/>
</dbReference>
<dbReference type="EMBL" id="KV878344">
    <property type="protein sequence ID" value="OJJ45801.1"/>
    <property type="molecule type" value="Genomic_DNA"/>
</dbReference>
<accession>A0A1L9SF39</accession>
<keyword evidence="2" id="KW-1185">Reference proteome</keyword>
<gene>
    <name evidence="1" type="ORF">ASPZODRAFT_528492</name>
</gene>
<dbReference type="STRING" id="1073090.A0A1L9SF39"/>
<proteinExistence type="predicted"/>
<dbReference type="AlphaFoldDB" id="A0A1L9SF39"/>
<protein>
    <submittedName>
        <fullName evidence="1">Uncharacterized protein</fullName>
    </submittedName>
</protein>
<sequence>MATARAAYRTARGNVDKIWLKSLPKGTAVEKILTFAAKWPKLTSFLGASIATVIIEVSLELLLPLVNKDYFVQVHVLNFDKKDWKIDDWSHDNGIIAGGDTWSVKTMQAGRSEVQTPWGTKVGKWKNINNIIYCFQNSFTLMDGIGVALRAVQTDGKAGFAMAYLCKFWTANRLTVKPGYQPSIKDFYDDDNNWPSDRELQYACEVTREDGEKVKIVGSTNALSKVENNIYQFYVTIGA</sequence>
<name>A0A1L9SF39_9EURO</name>